<dbReference type="SUPFAM" id="SSF50814">
    <property type="entry name" value="Lipocalins"/>
    <property type="match status" value="1"/>
</dbReference>
<organism evidence="1 2">
    <name type="scientific">Anoxybacter fermentans</name>
    <dbReference type="NCBI Taxonomy" id="1323375"/>
    <lineage>
        <taxon>Bacteria</taxon>
        <taxon>Bacillati</taxon>
        <taxon>Bacillota</taxon>
        <taxon>Clostridia</taxon>
        <taxon>Halanaerobiales</taxon>
        <taxon>Anoxybacter</taxon>
    </lineage>
</organism>
<protein>
    <recommendedName>
        <fullName evidence="3">DUF1934 domain-containing protein</fullName>
    </recommendedName>
</protein>
<dbReference type="RefSeq" id="WP_127017398.1">
    <property type="nucleotide sequence ID" value="NZ_CP016379.1"/>
</dbReference>
<reference evidence="1 2" key="1">
    <citation type="submission" date="2016-07" db="EMBL/GenBank/DDBJ databases">
        <title>Genome and transcriptome analysis of iron-reducing fermentative bacteria Anoxybacter fermentans.</title>
        <authorList>
            <person name="Zeng X."/>
            <person name="Shao Z."/>
        </authorList>
    </citation>
    <scope>NUCLEOTIDE SEQUENCE [LARGE SCALE GENOMIC DNA]</scope>
    <source>
        <strain evidence="1 2">DY22613</strain>
    </source>
</reference>
<keyword evidence="2" id="KW-1185">Reference proteome</keyword>
<evidence type="ECO:0000313" key="1">
    <source>
        <dbReference type="EMBL" id="AZR74053.1"/>
    </source>
</evidence>
<dbReference type="KEGG" id="aft:BBF96_12000"/>
<evidence type="ECO:0000313" key="2">
    <source>
        <dbReference type="Proteomes" id="UP000267250"/>
    </source>
</evidence>
<dbReference type="InterPro" id="IPR015231">
    <property type="entry name" value="DUF1934"/>
</dbReference>
<accession>A0A3Q9HRJ6</accession>
<gene>
    <name evidence="1" type="ORF">BBF96_12000</name>
</gene>
<sequence length="141" mass="16220">MATEILISIKNLQKQDGEKNIINYQTRGFLYDKGQATYLQYEESAEGLEGVRTTLKLEKNRVTLIRHGKVSMCQVFEEGVKDESQYKTSYGSIPLSTDTKRLEQALGFDEGRIRIYYDLYLGDELTSNNTLEIIYQTIQDS</sequence>
<dbReference type="AlphaFoldDB" id="A0A3Q9HRJ6"/>
<name>A0A3Q9HRJ6_9FIRM</name>
<proteinExistence type="predicted"/>
<dbReference type="EMBL" id="CP016379">
    <property type="protein sequence ID" value="AZR74053.1"/>
    <property type="molecule type" value="Genomic_DNA"/>
</dbReference>
<dbReference type="Proteomes" id="UP000267250">
    <property type="component" value="Chromosome"/>
</dbReference>
<dbReference type="Gene3D" id="2.40.128.20">
    <property type="match status" value="1"/>
</dbReference>
<dbReference type="InterPro" id="IPR012674">
    <property type="entry name" value="Calycin"/>
</dbReference>
<dbReference type="OrthoDB" id="1680906at2"/>
<dbReference type="Pfam" id="PF09148">
    <property type="entry name" value="DUF1934"/>
    <property type="match status" value="1"/>
</dbReference>
<evidence type="ECO:0008006" key="3">
    <source>
        <dbReference type="Google" id="ProtNLM"/>
    </source>
</evidence>